<dbReference type="Proteomes" id="UP000746612">
    <property type="component" value="Unassembled WGS sequence"/>
</dbReference>
<comment type="caution">
    <text evidence="1">The sequence shown here is derived from an EMBL/GenBank/DDBJ whole genome shotgun (WGS) entry which is preliminary data.</text>
</comment>
<name>A0A9N8RID8_GIBZA</name>
<proteinExistence type="predicted"/>
<reference evidence="1" key="1">
    <citation type="submission" date="2021-03" db="EMBL/GenBank/DDBJ databases">
        <authorList>
            <person name="Alouane T."/>
            <person name="Langin T."/>
            <person name="Bonhomme L."/>
        </authorList>
    </citation>
    <scope>NUCLEOTIDE SEQUENCE</scope>
    <source>
        <strain evidence="1">MDC_Fg202</strain>
    </source>
</reference>
<organism evidence="1 2">
    <name type="scientific">Gibberella zeae</name>
    <name type="common">Wheat head blight fungus</name>
    <name type="synonym">Fusarium graminearum</name>
    <dbReference type="NCBI Taxonomy" id="5518"/>
    <lineage>
        <taxon>Eukaryota</taxon>
        <taxon>Fungi</taxon>
        <taxon>Dikarya</taxon>
        <taxon>Ascomycota</taxon>
        <taxon>Pezizomycotina</taxon>
        <taxon>Sordariomycetes</taxon>
        <taxon>Hypocreomycetidae</taxon>
        <taxon>Hypocreales</taxon>
        <taxon>Nectriaceae</taxon>
        <taxon>Fusarium</taxon>
    </lineage>
</organism>
<protein>
    <submittedName>
        <fullName evidence="1">Uncharacterized protein</fullName>
    </submittedName>
</protein>
<gene>
    <name evidence="1" type="ORF">MDCFG202_LOCUS389422</name>
</gene>
<dbReference type="AlphaFoldDB" id="A0A9N8RID8"/>
<accession>A0A9N8RID8</accession>
<dbReference type="EMBL" id="CAJPIJ010000157">
    <property type="protein sequence ID" value="CAG1994456.1"/>
    <property type="molecule type" value="Genomic_DNA"/>
</dbReference>
<sequence>MQAGVGRSLIWWALRAGNPELLQLLVEHAETVGTQISDDHIPNDLVPIPFDRKAPWCDACVSTESTAPLEPEICLPQPIM</sequence>
<evidence type="ECO:0000313" key="2">
    <source>
        <dbReference type="Proteomes" id="UP000746612"/>
    </source>
</evidence>
<evidence type="ECO:0000313" key="1">
    <source>
        <dbReference type="EMBL" id="CAG1994456.1"/>
    </source>
</evidence>